<evidence type="ECO:0000313" key="6">
    <source>
        <dbReference type="EMBL" id="KAL0879072.1"/>
    </source>
</evidence>
<evidence type="ECO:0000256" key="1">
    <source>
        <dbReference type="ARBA" id="ARBA00008655"/>
    </source>
</evidence>
<feature type="transmembrane region" description="Helical" evidence="4">
    <location>
        <begin position="53"/>
        <end position="72"/>
    </location>
</feature>
<dbReference type="CDD" id="cd07990">
    <property type="entry name" value="LPLAT_LCLAT1-like"/>
    <property type="match status" value="1"/>
</dbReference>
<gene>
    <name evidence="6" type="ORF">ABMA27_004036</name>
</gene>
<keyword evidence="4" id="KW-0472">Membrane</keyword>
<dbReference type="InterPro" id="IPR032098">
    <property type="entry name" value="Acyltransf_C"/>
</dbReference>
<organism evidence="6 7">
    <name type="scientific">Loxostege sticticalis</name>
    <name type="common">Beet webworm moth</name>
    <dbReference type="NCBI Taxonomy" id="481309"/>
    <lineage>
        <taxon>Eukaryota</taxon>
        <taxon>Metazoa</taxon>
        <taxon>Ecdysozoa</taxon>
        <taxon>Arthropoda</taxon>
        <taxon>Hexapoda</taxon>
        <taxon>Insecta</taxon>
        <taxon>Pterygota</taxon>
        <taxon>Neoptera</taxon>
        <taxon>Endopterygota</taxon>
        <taxon>Lepidoptera</taxon>
        <taxon>Glossata</taxon>
        <taxon>Ditrysia</taxon>
        <taxon>Pyraloidea</taxon>
        <taxon>Crambidae</taxon>
        <taxon>Pyraustinae</taxon>
        <taxon>Loxostege</taxon>
    </lineage>
</organism>
<reference evidence="6 7" key="1">
    <citation type="submission" date="2024-06" db="EMBL/GenBank/DDBJ databases">
        <title>A chromosome-level genome assembly of beet webworm, Loxostege sticticalis.</title>
        <authorList>
            <person name="Zhang Y."/>
        </authorList>
    </citation>
    <scope>NUCLEOTIDE SEQUENCE [LARGE SCALE GENOMIC DNA]</scope>
    <source>
        <strain evidence="6">AQ026</strain>
        <tissue evidence="6">Whole body</tissue>
    </source>
</reference>
<accession>A0ABR3HR71</accession>
<dbReference type="SUPFAM" id="SSF69593">
    <property type="entry name" value="Glycerol-3-phosphate (1)-acyltransferase"/>
    <property type="match status" value="1"/>
</dbReference>
<sequence length="373" mass="43359">MAILRYVRIVARTALVIVNNIYCIPSYVVWMMALRLVRPMFAPLYWKIEGLMYHWLLAMVSLWSWVAGYEIIESGDEPAACEGRRTLVLANHQSTADVPMLMAAWNPRPGVLPNLMWIMDRVFKFTNFGIVSVLHEDFFIQAGKAKRDQSLEDLRQHIHRCYVPLGRQFVVLFPEGGFLHKRREISQRFAEKNNLPKLEYVSLPRAGAMRVIMEEIGPDKEVVAGSSKDNNKKDGNFNQSITSKIIDDKIGDTIEWILDVTIAYPDRIPLHLMDVVCATRPPCTTHIHYRLYPSSEVPTDTEEMTNWLYDRFIEKDKMLEEFYRTGKFPPGSSTSVSRTVRQDNVRYLILHLFFIASTFIQYKIFSGLFYLFW</sequence>
<evidence type="ECO:0000313" key="7">
    <source>
        <dbReference type="Proteomes" id="UP001549920"/>
    </source>
</evidence>
<feature type="domain" description="Phospholipid/glycerol acyltransferase" evidence="5">
    <location>
        <begin position="86"/>
        <end position="210"/>
    </location>
</feature>
<evidence type="ECO:0000256" key="2">
    <source>
        <dbReference type="ARBA" id="ARBA00022679"/>
    </source>
</evidence>
<comment type="similarity">
    <text evidence="1">Belongs to the 1-acyl-sn-glycerol-3-phosphate acyltransferase family.</text>
</comment>
<keyword evidence="7" id="KW-1185">Reference proteome</keyword>
<dbReference type="Pfam" id="PF16076">
    <property type="entry name" value="Acyltransf_C"/>
    <property type="match status" value="1"/>
</dbReference>
<keyword evidence="2" id="KW-0808">Transferase</keyword>
<keyword evidence="3" id="KW-0012">Acyltransferase</keyword>
<dbReference type="InterPro" id="IPR002123">
    <property type="entry name" value="Plipid/glycerol_acylTrfase"/>
</dbReference>
<keyword evidence="4" id="KW-1133">Transmembrane helix</keyword>
<protein>
    <recommendedName>
        <fullName evidence="5">Phospholipid/glycerol acyltransferase domain-containing protein</fullName>
    </recommendedName>
</protein>
<dbReference type="Proteomes" id="UP001549920">
    <property type="component" value="Unassembled WGS sequence"/>
</dbReference>
<evidence type="ECO:0000256" key="3">
    <source>
        <dbReference type="ARBA" id="ARBA00023315"/>
    </source>
</evidence>
<evidence type="ECO:0000256" key="4">
    <source>
        <dbReference type="SAM" id="Phobius"/>
    </source>
</evidence>
<feature type="transmembrane region" description="Helical" evidence="4">
    <location>
        <begin position="9"/>
        <end position="33"/>
    </location>
</feature>
<evidence type="ECO:0000259" key="5">
    <source>
        <dbReference type="SMART" id="SM00563"/>
    </source>
</evidence>
<feature type="transmembrane region" description="Helical" evidence="4">
    <location>
        <begin position="347"/>
        <end position="372"/>
    </location>
</feature>
<keyword evidence="4" id="KW-0812">Transmembrane</keyword>
<dbReference type="PANTHER" id="PTHR10983:SF2">
    <property type="entry name" value="ACYL-COA:LYSOPHOSPHATIDYLGLYCEROL ACYLTRANSFERASE 1"/>
    <property type="match status" value="1"/>
</dbReference>
<proteinExistence type="inferred from homology"/>
<comment type="caution">
    <text evidence="6">The sequence shown here is derived from an EMBL/GenBank/DDBJ whole genome shotgun (WGS) entry which is preliminary data.</text>
</comment>
<dbReference type="SMART" id="SM00563">
    <property type="entry name" value="PlsC"/>
    <property type="match status" value="1"/>
</dbReference>
<name>A0ABR3HR71_LOXSC</name>
<dbReference type="EMBL" id="JBEUOH010000015">
    <property type="protein sequence ID" value="KAL0879072.1"/>
    <property type="molecule type" value="Genomic_DNA"/>
</dbReference>
<dbReference type="Pfam" id="PF01553">
    <property type="entry name" value="Acyltransferase"/>
    <property type="match status" value="1"/>
</dbReference>
<dbReference type="PANTHER" id="PTHR10983">
    <property type="entry name" value="1-ACYLGLYCEROL-3-PHOSPHATE ACYLTRANSFERASE-RELATED"/>
    <property type="match status" value="1"/>
</dbReference>